<dbReference type="InterPro" id="IPR036866">
    <property type="entry name" value="RibonucZ/Hydroxyglut_hydro"/>
</dbReference>
<reference evidence="3" key="1">
    <citation type="submission" date="2016-11" db="EMBL/GenBank/DDBJ databases">
        <authorList>
            <person name="Varghese N."/>
            <person name="Submissions S."/>
        </authorList>
    </citation>
    <scope>NUCLEOTIDE SEQUENCE [LARGE SCALE GENOMIC DNA]</scope>
    <source>
        <strain evidence="3">DSM 26134</strain>
    </source>
</reference>
<name>A0A1M6W1B5_REIAG</name>
<keyword evidence="1" id="KW-0732">Signal</keyword>
<evidence type="ECO:0000313" key="2">
    <source>
        <dbReference type="EMBL" id="SHK87463.1"/>
    </source>
</evidence>
<dbReference type="PANTHER" id="PTHR43546:SF3">
    <property type="entry name" value="UPF0173 METAL-DEPENDENT HYDROLASE MJ1163"/>
    <property type="match status" value="1"/>
</dbReference>
<evidence type="ECO:0000256" key="1">
    <source>
        <dbReference type="SAM" id="SignalP"/>
    </source>
</evidence>
<dbReference type="Gene3D" id="3.60.15.10">
    <property type="entry name" value="Ribonuclease Z/Hydroxyacylglutathione hydrolase-like"/>
    <property type="match status" value="1"/>
</dbReference>
<feature type="signal peptide" evidence="1">
    <location>
        <begin position="1"/>
        <end position="21"/>
    </location>
</feature>
<dbReference type="PANTHER" id="PTHR43546">
    <property type="entry name" value="UPF0173 METAL-DEPENDENT HYDROLASE MJ1163-RELATED"/>
    <property type="match status" value="1"/>
</dbReference>
<dbReference type="EMBL" id="FRAA01000010">
    <property type="protein sequence ID" value="SHK87463.1"/>
    <property type="molecule type" value="Genomic_DNA"/>
</dbReference>
<dbReference type="AlphaFoldDB" id="A0A1M6W1B5"/>
<dbReference type="RefSeq" id="WP_073125158.1">
    <property type="nucleotide sequence ID" value="NZ_FRAA01000010.1"/>
</dbReference>
<keyword evidence="3" id="KW-1185">Reference proteome</keyword>
<dbReference type="STRING" id="156994.SAMN04488028_11082"/>
<dbReference type="Pfam" id="PF13483">
    <property type="entry name" value="Lactamase_B_3"/>
    <property type="match status" value="1"/>
</dbReference>
<dbReference type="Proteomes" id="UP000184474">
    <property type="component" value="Unassembled WGS sequence"/>
</dbReference>
<dbReference type="SUPFAM" id="SSF56281">
    <property type="entry name" value="Metallo-hydrolase/oxidoreductase"/>
    <property type="match status" value="1"/>
</dbReference>
<feature type="chain" id="PRO_5012002824" evidence="1">
    <location>
        <begin position="22"/>
        <end position="250"/>
    </location>
</feature>
<proteinExistence type="predicted"/>
<evidence type="ECO:0000313" key="3">
    <source>
        <dbReference type="Proteomes" id="UP000184474"/>
    </source>
</evidence>
<accession>A0A1M6W1B5</accession>
<organism evidence="2 3">
    <name type="scientific">Reichenbachiella agariperforans</name>
    <dbReference type="NCBI Taxonomy" id="156994"/>
    <lineage>
        <taxon>Bacteria</taxon>
        <taxon>Pseudomonadati</taxon>
        <taxon>Bacteroidota</taxon>
        <taxon>Cytophagia</taxon>
        <taxon>Cytophagales</taxon>
        <taxon>Reichenbachiellaceae</taxon>
        <taxon>Reichenbachiella</taxon>
    </lineage>
</organism>
<sequence length="250" mass="27761">MKYLPVIFFWCLMSFSTIIVAQDNTLDLLSANGKITITPIQHATMMLQHGDKVIFTDPNGGAGAFEGLPKPSLILITDIHGDHFNIETLRAIGAENIAIIAPDAVAKKLGGDFKEVTVMANGDALEVQGVNLEAIPMYNLPDDETSRHPKGRGNGYILTMDKKRIYISGDTEDINEMRELKKIDLAFVCMNLPYTMDVDAAADAVIAFRPRMVVPYHYRGKNGLSDIKRFKTIVEESGTNVRVMLLNWYP</sequence>
<protein>
    <submittedName>
        <fullName evidence="2">L-ascorbate metabolism protein UlaG, beta-lactamase superfamily</fullName>
    </submittedName>
</protein>
<dbReference type="InterPro" id="IPR050114">
    <property type="entry name" value="UPF0173_UPF0282_UlaG_hydrolase"/>
</dbReference>
<gene>
    <name evidence="2" type="ORF">SAMN04488028_11082</name>
</gene>